<dbReference type="InterPro" id="IPR022048">
    <property type="entry name" value="Envelope_fusion-like"/>
</dbReference>
<evidence type="ECO:0000256" key="2">
    <source>
        <dbReference type="SAM" id="Phobius"/>
    </source>
</evidence>
<dbReference type="Pfam" id="PF12259">
    <property type="entry name" value="Baculo_F"/>
    <property type="match status" value="1"/>
</dbReference>
<keyword evidence="2" id="KW-0812">Transmembrane</keyword>
<keyword evidence="4" id="KW-1185">Reference proteome</keyword>
<keyword evidence="2" id="KW-1133">Transmembrane helix</keyword>
<dbReference type="Proteomes" id="UP000663880">
    <property type="component" value="Unassembled WGS sequence"/>
</dbReference>
<proteinExistence type="predicted"/>
<evidence type="ECO:0000256" key="1">
    <source>
        <dbReference type="SAM" id="MobiDB-lite"/>
    </source>
</evidence>
<dbReference type="OrthoDB" id="7290788at2759"/>
<dbReference type="EMBL" id="CAJOBZ010000013">
    <property type="protein sequence ID" value="CAF4840131.1"/>
    <property type="molecule type" value="Genomic_DNA"/>
</dbReference>
<accession>A0A821RDX2</accession>
<gene>
    <name evidence="3" type="ORF">PMACD_LOCUS6082</name>
</gene>
<dbReference type="AlphaFoldDB" id="A0A821RDX2"/>
<feature type="compositionally biased region" description="Polar residues" evidence="1">
    <location>
        <begin position="464"/>
        <end position="474"/>
    </location>
</feature>
<protein>
    <recommendedName>
        <fullName evidence="5">Envelope protein</fullName>
    </recommendedName>
</protein>
<evidence type="ECO:0000313" key="3">
    <source>
        <dbReference type="EMBL" id="CAF4840131.1"/>
    </source>
</evidence>
<comment type="caution">
    <text evidence="3">The sequence shown here is derived from an EMBL/GenBank/DDBJ whole genome shotgun (WGS) entry which is preliminary data.</text>
</comment>
<organism evidence="3 4">
    <name type="scientific">Pieris macdunnoughi</name>
    <dbReference type="NCBI Taxonomy" id="345717"/>
    <lineage>
        <taxon>Eukaryota</taxon>
        <taxon>Metazoa</taxon>
        <taxon>Ecdysozoa</taxon>
        <taxon>Arthropoda</taxon>
        <taxon>Hexapoda</taxon>
        <taxon>Insecta</taxon>
        <taxon>Pterygota</taxon>
        <taxon>Neoptera</taxon>
        <taxon>Endopterygota</taxon>
        <taxon>Lepidoptera</taxon>
        <taxon>Glossata</taxon>
        <taxon>Ditrysia</taxon>
        <taxon>Papilionoidea</taxon>
        <taxon>Pieridae</taxon>
        <taxon>Pierinae</taxon>
        <taxon>Pieris</taxon>
    </lineage>
</organism>
<reference evidence="3" key="1">
    <citation type="submission" date="2021-02" db="EMBL/GenBank/DDBJ databases">
        <authorList>
            <person name="Steward A R."/>
        </authorList>
    </citation>
    <scope>NUCLEOTIDE SEQUENCE</scope>
</reference>
<feature type="transmembrane region" description="Helical" evidence="2">
    <location>
        <begin position="426"/>
        <end position="444"/>
    </location>
</feature>
<feature type="region of interest" description="Disordered" evidence="1">
    <location>
        <begin position="452"/>
        <end position="474"/>
    </location>
</feature>
<keyword evidence="2" id="KW-0472">Membrane</keyword>
<sequence>MFNPHVEHLKGKLMKIHDQLRTFQFHRSKRGLINGLGSIIKSISGNLDYTDAIKYENAINLLQENDATLESEINTRISLNKEWITQSSKVIEDIILNQESIDKYVKLILDKNNQLEADLIEYAHLAQHLFILSDNIEDLSEELFSLGNTLSFIRASSTPYSLIDLEEVKHILDKLRVLYSKDEILDIEFRNFYEIIKLGYFYLDRQIVIVIKVPIIVSYTYDLYKLAVVPNKNHKVLIPTSPYLAISGKDSRYIETECPKLNSWFLCNSKPDYKKDKYDCIQQLITQQELNQSCPLTSVVLQNEALEQLDDKHYTMSFPTLTKVKLFCGQEQYRTLQGSYVAVIPLNCYLKAPGFTITNMNNRIKGHIVKILEIPQYIESKNIEQPTLNLASTDLNSFHSLNTKMSMQPPVHLNQDKDISLYHTTIPLYVALIVMIILIGIVTYRRMGIKPETKGHPEKEQVPENPSQVKVNPGHISSATLSHKVLE</sequence>
<name>A0A821RDX2_9NEOP</name>
<evidence type="ECO:0000313" key="4">
    <source>
        <dbReference type="Proteomes" id="UP000663880"/>
    </source>
</evidence>
<feature type="compositionally biased region" description="Basic and acidic residues" evidence="1">
    <location>
        <begin position="452"/>
        <end position="462"/>
    </location>
</feature>
<evidence type="ECO:0008006" key="5">
    <source>
        <dbReference type="Google" id="ProtNLM"/>
    </source>
</evidence>